<reference evidence="1 2" key="1">
    <citation type="submission" date="2011-11" db="EMBL/GenBank/DDBJ databases">
        <authorList>
            <person name="Weinstock G."/>
            <person name="Sodergren E."/>
            <person name="Clifton S."/>
            <person name="Fulton L."/>
            <person name="Fulton B."/>
            <person name="Courtney L."/>
            <person name="Fronick C."/>
            <person name="Harrison M."/>
            <person name="Strong C."/>
            <person name="Farmer C."/>
            <person name="Delahaunty K."/>
            <person name="Markovic C."/>
            <person name="Hall O."/>
            <person name="Minx P."/>
            <person name="Tomlinson C."/>
            <person name="Mitreva M."/>
            <person name="Hou S."/>
            <person name="Chen J."/>
            <person name="Wollam A."/>
            <person name="Pepin K.H."/>
            <person name="Johnson M."/>
            <person name="Bhonagiri V."/>
            <person name="Zhang X."/>
            <person name="Suruliraj S."/>
            <person name="Warren W."/>
            <person name="Chinwalla A."/>
            <person name="Mardis E.R."/>
            <person name="Wilson R.K."/>
        </authorList>
    </citation>
    <scope>NUCLEOTIDE SEQUENCE [LARGE SCALE GENOMIC DNA]</scope>
    <source>
        <strain evidence="1 2">YIT 11816</strain>
    </source>
</reference>
<dbReference type="EMBL" id="AFBQ01000363">
    <property type="protein sequence ID" value="EHY30276.1"/>
    <property type="molecule type" value="Genomic_DNA"/>
</dbReference>
<dbReference type="AlphaFoldDB" id="H3KHY3"/>
<organism evidence="1 2">
    <name type="scientific">Sutterella parvirubra YIT 11816</name>
    <dbReference type="NCBI Taxonomy" id="762967"/>
    <lineage>
        <taxon>Bacteria</taxon>
        <taxon>Pseudomonadati</taxon>
        <taxon>Pseudomonadota</taxon>
        <taxon>Betaproteobacteria</taxon>
        <taxon>Burkholderiales</taxon>
        <taxon>Sutterellaceae</taxon>
        <taxon>Sutterella</taxon>
    </lineage>
</organism>
<keyword evidence="2" id="KW-1185">Reference proteome</keyword>
<gene>
    <name evidence="1" type="ORF">HMPREF9440_02380</name>
</gene>
<dbReference type="Proteomes" id="UP000004956">
    <property type="component" value="Unassembled WGS sequence"/>
</dbReference>
<comment type="caution">
    <text evidence="1">The sequence shown here is derived from an EMBL/GenBank/DDBJ whole genome shotgun (WGS) entry which is preliminary data.</text>
</comment>
<protein>
    <submittedName>
        <fullName evidence="1">Uncharacterized protein</fullName>
    </submittedName>
</protein>
<evidence type="ECO:0000313" key="1">
    <source>
        <dbReference type="EMBL" id="EHY30276.1"/>
    </source>
</evidence>
<evidence type="ECO:0000313" key="2">
    <source>
        <dbReference type="Proteomes" id="UP000004956"/>
    </source>
</evidence>
<dbReference type="HOGENOM" id="CLU_3206135_0_0_4"/>
<sequence length="45" mass="4750">MFEFGRRSATDRGPSCYVHDASVIPPIGDASARTLQSAGPSWVGV</sequence>
<name>H3KHY3_9BURK</name>
<accession>H3KHY3</accession>
<proteinExistence type="predicted"/>